<accession>A0A931DHG5</accession>
<sequence length="288" mass="31944">MPKAKRDSVQTRVECLGEHRKSAQAGVARDGSHGIDTCTPAQRRLRALLAIAIFNTYGVDRTYPPARWGLSSLVAYSIIVSPRYNRLVLISDVPHNVVSYLLPRKGSHHCLPGLRLEGLRGSDTYITRHLPTGAELIVTGERDGRWPPDINRRSTDFQPLSQPLSAQERDWLDELPEISEAAERLIAGLVCRIAARSGSAWALGNWFYDPLNRPGSLTERGPHSEERRLWGTENMWLLEWNHFPFEEDVAAALAGTPIGLTGATQVRASTSTVVHLEGAQLTLRGFKA</sequence>
<name>A0A931DHG5_9ACTN</name>
<protein>
    <submittedName>
        <fullName evidence="1">Uncharacterized protein</fullName>
    </submittedName>
</protein>
<proteinExistence type="predicted"/>
<dbReference type="AlphaFoldDB" id="A0A931DHG5"/>
<evidence type="ECO:0000313" key="1">
    <source>
        <dbReference type="EMBL" id="MBG6087000.1"/>
    </source>
</evidence>
<evidence type="ECO:0000313" key="2">
    <source>
        <dbReference type="Proteomes" id="UP000614047"/>
    </source>
</evidence>
<organism evidence="1 2">
    <name type="scientific">Actinomadura viridis</name>
    <dbReference type="NCBI Taxonomy" id="58110"/>
    <lineage>
        <taxon>Bacteria</taxon>
        <taxon>Bacillati</taxon>
        <taxon>Actinomycetota</taxon>
        <taxon>Actinomycetes</taxon>
        <taxon>Streptosporangiales</taxon>
        <taxon>Thermomonosporaceae</taxon>
        <taxon>Actinomadura</taxon>
    </lineage>
</organism>
<dbReference type="EMBL" id="JADOUA010000001">
    <property type="protein sequence ID" value="MBG6087000.1"/>
    <property type="molecule type" value="Genomic_DNA"/>
</dbReference>
<gene>
    <name evidence="1" type="ORF">IW256_001113</name>
</gene>
<reference evidence="1" key="1">
    <citation type="submission" date="2020-11" db="EMBL/GenBank/DDBJ databases">
        <title>Sequencing the genomes of 1000 actinobacteria strains.</title>
        <authorList>
            <person name="Klenk H.-P."/>
        </authorList>
    </citation>
    <scope>NUCLEOTIDE SEQUENCE</scope>
    <source>
        <strain evidence="1">DSM 43175</strain>
    </source>
</reference>
<dbReference type="Proteomes" id="UP000614047">
    <property type="component" value="Unassembled WGS sequence"/>
</dbReference>
<comment type="caution">
    <text evidence="1">The sequence shown here is derived from an EMBL/GenBank/DDBJ whole genome shotgun (WGS) entry which is preliminary data.</text>
</comment>
<keyword evidence="2" id="KW-1185">Reference proteome</keyword>